<organism evidence="2">
    <name type="scientific">mine drainage metagenome</name>
    <dbReference type="NCBI Taxonomy" id="410659"/>
    <lineage>
        <taxon>unclassified sequences</taxon>
        <taxon>metagenomes</taxon>
        <taxon>ecological metagenomes</taxon>
    </lineage>
</organism>
<sequence>MNQHIGDVADALLSGSAGLEMLPGAQEEAVVECLAHAGIKPSEFAQQGGANEQDRIDVGEAPQVVDVDIGLEVGIDVPVFRGQDVAVGIGDLPVRMAADFQRETECGVGREGIAGVQQRNPVGIASPNDIIDQFARAVGRDVRDVDRIGNRQPLRLEAMVGRSAVEAAVGQDDKLQPRHRLPVGLPRGNRFLRPKLLARRPAVLWQPWKDALFRGVEQEAPDVAHFESGGLNGERHQRLAHARKALRSVGSGAGRRPGVDIQPKKRTQGRLPAPENATGNATLPSDVEPQPHGVGIRLQQVDVRQSLESSPEAAGDDGAQPRIRGKLRKDGQHGFR</sequence>
<name>A0A1J5PA42_9ZZZZ</name>
<accession>A0A1J5PA42</accession>
<gene>
    <name evidence="2" type="ORF">GALL_541010</name>
</gene>
<feature type="region of interest" description="Disordered" evidence="1">
    <location>
        <begin position="246"/>
        <end position="336"/>
    </location>
</feature>
<reference evidence="2" key="1">
    <citation type="submission" date="2016-10" db="EMBL/GenBank/DDBJ databases">
        <title>Sequence of Gallionella enrichment culture.</title>
        <authorList>
            <person name="Poehlein A."/>
            <person name="Muehling M."/>
            <person name="Daniel R."/>
        </authorList>
    </citation>
    <scope>NUCLEOTIDE SEQUENCE</scope>
</reference>
<evidence type="ECO:0000256" key="1">
    <source>
        <dbReference type="SAM" id="MobiDB-lite"/>
    </source>
</evidence>
<evidence type="ECO:0000313" key="2">
    <source>
        <dbReference type="EMBL" id="OIQ64348.1"/>
    </source>
</evidence>
<proteinExistence type="predicted"/>
<comment type="caution">
    <text evidence="2">The sequence shown here is derived from an EMBL/GenBank/DDBJ whole genome shotgun (WGS) entry which is preliminary data.</text>
</comment>
<dbReference type="EMBL" id="MLJW01008198">
    <property type="protein sequence ID" value="OIQ64348.1"/>
    <property type="molecule type" value="Genomic_DNA"/>
</dbReference>
<dbReference type="AlphaFoldDB" id="A0A1J5PA42"/>
<protein>
    <submittedName>
        <fullName evidence="2">Uncharacterized protein</fullName>
    </submittedName>
</protein>